<keyword evidence="2" id="KW-1185">Reference proteome</keyword>
<evidence type="ECO:0000313" key="2">
    <source>
        <dbReference type="Proteomes" id="UP001472677"/>
    </source>
</evidence>
<accession>A0ABR2EIP3</accession>
<dbReference type="EMBL" id="JBBPBM010000015">
    <property type="protein sequence ID" value="KAK8559225.1"/>
    <property type="molecule type" value="Genomic_DNA"/>
</dbReference>
<evidence type="ECO:0000313" key="1">
    <source>
        <dbReference type="EMBL" id="KAK8559225.1"/>
    </source>
</evidence>
<proteinExistence type="predicted"/>
<dbReference type="Proteomes" id="UP001472677">
    <property type="component" value="Unassembled WGS sequence"/>
</dbReference>
<organism evidence="1 2">
    <name type="scientific">Hibiscus sabdariffa</name>
    <name type="common">roselle</name>
    <dbReference type="NCBI Taxonomy" id="183260"/>
    <lineage>
        <taxon>Eukaryota</taxon>
        <taxon>Viridiplantae</taxon>
        <taxon>Streptophyta</taxon>
        <taxon>Embryophyta</taxon>
        <taxon>Tracheophyta</taxon>
        <taxon>Spermatophyta</taxon>
        <taxon>Magnoliopsida</taxon>
        <taxon>eudicotyledons</taxon>
        <taxon>Gunneridae</taxon>
        <taxon>Pentapetalae</taxon>
        <taxon>rosids</taxon>
        <taxon>malvids</taxon>
        <taxon>Malvales</taxon>
        <taxon>Malvaceae</taxon>
        <taxon>Malvoideae</taxon>
        <taxon>Hibiscus</taxon>
    </lineage>
</organism>
<protein>
    <submittedName>
        <fullName evidence="1">Uncharacterized protein</fullName>
    </submittedName>
</protein>
<name>A0ABR2EIP3_9ROSI</name>
<reference evidence="1 2" key="1">
    <citation type="journal article" date="2024" name="G3 (Bethesda)">
        <title>Genome assembly of Hibiscus sabdariffa L. provides insights into metabolisms of medicinal natural products.</title>
        <authorList>
            <person name="Kim T."/>
        </authorList>
    </citation>
    <scope>NUCLEOTIDE SEQUENCE [LARGE SCALE GENOMIC DNA]</scope>
    <source>
        <strain evidence="1">TK-2024</strain>
        <tissue evidence="1">Old leaves</tissue>
    </source>
</reference>
<comment type="caution">
    <text evidence="1">The sequence shown here is derived from an EMBL/GenBank/DDBJ whole genome shotgun (WGS) entry which is preliminary data.</text>
</comment>
<sequence>MRGCLFAGNDFLGLNRHPTIAKATVKVLLEKSVTENGKKEQKINLIQLLLLYVVCGDHFSCSDTSGLQGDGNPCEQNMKTKEEIKRVRDDLEVAFHM</sequence>
<gene>
    <name evidence="1" type="ORF">V6N12_042507</name>
</gene>